<proteinExistence type="predicted"/>
<dbReference type="Pfam" id="PF01284">
    <property type="entry name" value="MARVEL"/>
    <property type="match status" value="1"/>
</dbReference>
<evidence type="ECO:0000259" key="6">
    <source>
        <dbReference type="Pfam" id="PF01284"/>
    </source>
</evidence>
<feature type="transmembrane region" description="Helical" evidence="5">
    <location>
        <begin position="116"/>
        <end position="139"/>
    </location>
</feature>
<dbReference type="GO" id="GO:0016020">
    <property type="term" value="C:membrane"/>
    <property type="evidence" value="ECO:0007669"/>
    <property type="project" value="UniProtKB-SubCell"/>
</dbReference>
<accession>N1PUP7</accession>
<dbReference type="OrthoDB" id="2117453at2759"/>
<reference evidence="8" key="1">
    <citation type="journal article" date="2012" name="PLoS Genet.">
        <title>The genomes of the fungal plant pathogens Cladosporium fulvum and Dothistroma septosporum reveal adaptation to different hosts and lifestyles but also signatures of common ancestry.</title>
        <authorList>
            <person name="de Wit P.J.G.M."/>
            <person name="van der Burgt A."/>
            <person name="Oekmen B."/>
            <person name="Stergiopoulos I."/>
            <person name="Abd-Elsalam K.A."/>
            <person name="Aerts A.L."/>
            <person name="Bahkali A.H."/>
            <person name="Beenen H.G."/>
            <person name="Chettri P."/>
            <person name="Cox M.P."/>
            <person name="Datema E."/>
            <person name="de Vries R.P."/>
            <person name="Dhillon B."/>
            <person name="Ganley A.R."/>
            <person name="Griffiths S.A."/>
            <person name="Guo Y."/>
            <person name="Hamelin R.C."/>
            <person name="Henrissat B."/>
            <person name="Kabir M.S."/>
            <person name="Jashni M.K."/>
            <person name="Kema G."/>
            <person name="Klaubauf S."/>
            <person name="Lapidus A."/>
            <person name="Levasseur A."/>
            <person name="Lindquist E."/>
            <person name="Mehrabi R."/>
            <person name="Ohm R.A."/>
            <person name="Owen T.J."/>
            <person name="Salamov A."/>
            <person name="Schwelm A."/>
            <person name="Schijlen E."/>
            <person name="Sun H."/>
            <person name="van den Burg H.A."/>
            <person name="van Ham R.C.H.J."/>
            <person name="Zhang S."/>
            <person name="Goodwin S.B."/>
            <person name="Grigoriev I.V."/>
            <person name="Collemare J."/>
            <person name="Bradshaw R.E."/>
        </authorList>
    </citation>
    <scope>NUCLEOTIDE SEQUENCE [LARGE SCALE GENOMIC DNA]</scope>
    <source>
        <strain evidence="8">NZE10 / CBS 128990</strain>
    </source>
</reference>
<feature type="transmembrane region" description="Helical" evidence="5">
    <location>
        <begin position="79"/>
        <end position="104"/>
    </location>
</feature>
<keyword evidence="4 5" id="KW-0472">Membrane</keyword>
<gene>
    <name evidence="7" type="ORF">DOTSEDRAFT_50652</name>
</gene>
<dbReference type="eggNOG" id="ENOG502S522">
    <property type="taxonomic scope" value="Eukaryota"/>
</dbReference>
<feature type="domain" description="MARVEL" evidence="6">
    <location>
        <begin position="11"/>
        <end position="137"/>
    </location>
</feature>
<keyword evidence="8" id="KW-1185">Reference proteome</keyword>
<keyword evidence="2 5" id="KW-0812">Transmembrane</keyword>
<sequence length="168" mass="18448">MAIWDSRAVVLGLRITQASFAIIVLGLAAYVVNWWSGYWHASSPDSMNFLVFCAVWTILALLYLIMVPWRFSETGAHHPIIFTTVEALTMIFWFAGFIAAAVFLSDRVCFGSVCSAAKAATVFGAFLWILFAFTTALAVTTIGRRGRGIGSNHHHNKADPKFNVAEGV</sequence>
<feature type="transmembrane region" description="Helical" evidence="5">
    <location>
        <begin position="47"/>
        <end position="67"/>
    </location>
</feature>
<reference evidence="7 8" key="2">
    <citation type="journal article" date="2012" name="PLoS Pathog.">
        <title>Diverse lifestyles and strategies of plant pathogenesis encoded in the genomes of eighteen Dothideomycetes fungi.</title>
        <authorList>
            <person name="Ohm R.A."/>
            <person name="Feau N."/>
            <person name="Henrissat B."/>
            <person name="Schoch C.L."/>
            <person name="Horwitz B.A."/>
            <person name="Barry K.W."/>
            <person name="Condon B.J."/>
            <person name="Copeland A.C."/>
            <person name="Dhillon B."/>
            <person name="Glaser F."/>
            <person name="Hesse C.N."/>
            <person name="Kosti I."/>
            <person name="LaButti K."/>
            <person name="Lindquist E.A."/>
            <person name="Lucas S."/>
            <person name="Salamov A.A."/>
            <person name="Bradshaw R.E."/>
            <person name="Ciuffetti L."/>
            <person name="Hamelin R.C."/>
            <person name="Kema G.H.J."/>
            <person name="Lawrence C."/>
            <person name="Scott J.A."/>
            <person name="Spatafora J.W."/>
            <person name="Turgeon B.G."/>
            <person name="de Wit P.J.G.M."/>
            <person name="Zhong S."/>
            <person name="Goodwin S.B."/>
            <person name="Grigoriev I.V."/>
        </authorList>
    </citation>
    <scope>NUCLEOTIDE SEQUENCE [LARGE SCALE GENOMIC DNA]</scope>
    <source>
        <strain evidence="8">NZE10 / CBS 128990</strain>
    </source>
</reference>
<dbReference type="PANTHER" id="PTHR37451:SF1">
    <property type="entry name" value="MARVEL DOMAIN-CONTAINING PROTEIN"/>
    <property type="match status" value="1"/>
</dbReference>
<dbReference type="STRING" id="675120.N1PUP7"/>
<dbReference type="AlphaFoldDB" id="N1PUP7"/>
<comment type="subcellular location">
    <subcellularLocation>
        <location evidence="1">Membrane</location>
        <topology evidence="1">Multi-pass membrane protein</topology>
    </subcellularLocation>
</comment>
<evidence type="ECO:0000313" key="8">
    <source>
        <dbReference type="Proteomes" id="UP000016933"/>
    </source>
</evidence>
<evidence type="ECO:0000256" key="2">
    <source>
        <dbReference type="ARBA" id="ARBA00022692"/>
    </source>
</evidence>
<evidence type="ECO:0000256" key="4">
    <source>
        <dbReference type="ARBA" id="ARBA00023136"/>
    </source>
</evidence>
<evidence type="ECO:0000313" key="7">
    <source>
        <dbReference type="EMBL" id="EME47201.1"/>
    </source>
</evidence>
<dbReference type="PANTHER" id="PTHR37451">
    <property type="entry name" value="MARVEL DOMAIN"/>
    <property type="match status" value="1"/>
</dbReference>
<name>N1PUP7_DOTSN</name>
<dbReference type="HOGENOM" id="CLU_109915_3_0_1"/>
<keyword evidence="3 5" id="KW-1133">Transmembrane helix</keyword>
<evidence type="ECO:0000256" key="3">
    <source>
        <dbReference type="ARBA" id="ARBA00022989"/>
    </source>
</evidence>
<evidence type="ECO:0000256" key="5">
    <source>
        <dbReference type="SAM" id="Phobius"/>
    </source>
</evidence>
<protein>
    <recommendedName>
        <fullName evidence="6">MARVEL domain-containing protein</fullName>
    </recommendedName>
</protein>
<organism evidence="7 8">
    <name type="scientific">Dothistroma septosporum (strain NZE10 / CBS 128990)</name>
    <name type="common">Red band needle blight fungus</name>
    <name type="synonym">Mycosphaerella pini</name>
    <dbReference type="NCBI Taxonomy" id="675120"/>
    <lineage>
        <taxon>Eukaryota</taxon>
        <taxon>Fungi</taxon>
        <taxon>Dikarya</taxon>
        <taxon>Ascomycota</taxon>
        <taxon>Pezizomycotina</taxon>
        <taxon>Dothideomycetes</taxon>
        <taxon>Dothideomycetidae</taxon>
        <taxon>Mycosphaerellales</taxon>
        <taxon>Mycosphaerellaceae</taxon>
        <taxon>Dothistroma</taxon>
    </lineage>
</organism>
<dbReference type="Proteomes" id="UP000016933">
    <property type="component" value="Unassembled WGS sequence"/>
</dbReference>
<dbReference type="OMA" id="ITTIFWF"/>
<dbReference type="EMBL" id="KB446536">
    <property type="protein sequence ID" value="EME47201.1"/>
    <property type="molecule type" value="Genomic_DNA"/>
</dbReference>
<dbReference type="InterPro" id="IPR008253">
    <property type="entry name" value="Marvel"/>
</dbReference>
<evidence type="ECO:0000256" key="1">
    <source>
        <dbReference type="ARBA" id="ARBA00004141"/>
    </source>
</evidence>
<feature type="transmembrane region" description="Helical" evidence="5">
    <location>
        <begin position="12"/>
        <end position="35"/>
    </location>
</feature>